<dbReference type="Pfam" id="PF05600">
    <property type="entry name" value="CDK5RAP3"/>
    <property type="match status" value="1"/>
</dbReference>
<dbReference type="GO" id="GO:0012505">
    <property type="term" value="C:endomembrane system"/>
    <property type="evidence" value="ECO:0007669"/>
    <property type="project" value="TreeGrafter"/>
</dbReference>
<evidence type="ECO:0000313" key="4">
    <source>
        <dbReference type="WBParaSite" id="maker-uti_cns_0005123-snap-gene-0.3-mRNA-1"/>
    </source>
</evidence>
<sequence>MSYRADVMDSAALLPIDIQSNKLTDWLVSRRICDRHWLRDAAEVRRRIAQLAASDSLGQEGVSAELQAALRQPQIHYWHCDRIAEALKKLDSANKSFLFGYSSAVIRELDAIITRRGSCYVADASRLLTKLVQEEAPLLKRQSERTRRRQAECERRKGELAASGAEARAKFAALCRQFGLASAADSDSSGGQQLPLARVRAELIAQAEALPNWFDGACMEAVRGLADALRLYAEFLRQTGGAPESPLCPTLGYLLASGNTTQYEFALGRPPARVEPFRMALPAEFDCPAAGDAAGDGDSTAGDDSGGIDFGDDIDFSAVDEAAGIDFSGIEIADSEDQLGAATADAGEGLEGDGVARGEQARSVLDTLDLRERLLDDLHELDAFYSRLGQELADHSNCVSQAVLSASSAVGEIAAAEPGSRARALIGQLTEPSRQHLMLTRSSPAYLSRLLQRFSSLRDQADKAAAASKLLEQRRRESEDEERDLEQQLAALRAQIKELKKLIESEISQRCDNRRVNIMGEVNAV</sequence>
<keyword evidence="3" id="KW-1185">Reference proteome</keyword>
<dbReference type="PANTHER" id="PTHR14894:SF0">
    <property type="entry name" value="CDK5 REGULATORY SUBUNIT-ASSOCIATED PROTEIN 3"/>
    <property type="match status" value="1"/>
</dbReference>
<dbReference type="WBParaSite" id="maker-uti_cns_0005123-snap-gene-0.3-mRNA-1">
    <property type="protein sequence ID" value="maker-uti_cns_0005123-snap-gene-0.3-mRNA-1"/>
    <property type="gene ID" value="maker-uti_cns_0005123-snap-gene-0.3"/>
</dbReference>
<dbReference type="PANTHER" id="PTHR14894">
    <property type="entry name" value="CDK5 REGULATORY SUBUNIT-ASSOCIATED PROTEIN 3"/>
    <property type="match status" value="1"/>
</dbReference>
<dbReference type="GO" id="GO:0007346">
    <property type="term" value="P:regulation of mitotic cell cycle"/>
    <property type="evidence" value="ECO:0007669"/>
    <property type="project" value="TreeGrafter"/>
</dbReference>
<protein>
    <submittedName>
        <fullName evidence="4">CDK5 regulatory subunit-associated protein 3</fullName>
    </submittedName>
</protein>
<name>A0A1I8H9U4_9PLAT</name>
<keyword evidence="2" id="KW-0175">Coiled coil</keyword>
<evidence type="ECO:0000256" key="2">
    <source>
        <dbReference type="SAM" id="Coils"/>
    </source>
</evidence>
<evidence type="ECO:0000256" key="1">
    <source>
        <dbReference type="ARBA" id="ARBA00007478"/>
    </source>
</evidence>
<reference evidence="4" key="1">
    <citation type="submission" date="2016-11" db="UniProtKB">
        <authorList>
            <consortium name="WormBaseParasite"/>
        </authorList>
    </citation>
    <scope>IDENTIFICATION</scope>
</reference>
<feature type="coiled-coil region" evidence="2">
    <location>
        <begin position="461"/>
        <end position="509"/>
    </location>
</feature>
<dbReference type="Proteomes" id="UP000095280">
    <property type="component" value="Unplaced"/>
</dbReference>
<accession>A0A1I8H9U4</accession>
<dbReference type="AlphaFoldDB" id="A0A1I8H9U4"/>
<comment type="similarity">
    <text evidence="1">Belongs to the CDK5RAP3 family.</text>
</comment>
<evidence type="ECO:0000313" key="3">
    <source>
        <dbReference type="Proteomes" id="UP000095280"/>
    </source>
</evidence>
<organism evidence="3 4">
    <name type="scientific">Macrostomum lignano</name>
    <dbReference type="NCBI Taxonomy" id="282301"/>
    <lineage>
        <taxon>Eukaryota</taxon>
        <taxon>Metazoa</taxon>
        <taxon>Spiralia</taxon>
        <taxon>Lophotrochozoa</taxon>
        <taxon>Platyhelminthes</taxon>
        <taxon>Rhabditophora</taxon>
        <taxon>Macrostomorpha</taxon>
        <taxon>Macrostomida</taxon>
        <taxon>Macrostomidae</taxon>
        <taxon>Macrostomum</taxon>
    </lineage>
</organism>
<proteinExistence type="inferred from homology"/>
<dbReference type="InterPro" id="IPR008491">
    <property type="entry name" value="CDK5RAP3"/>
</dbReference>